<dbReference type="InterPro" id="IPR000157">
    <property type="entry name" value="TIR_dom"/>
</dbReference>
<dbReference type="SMART" id="SM00255">
    <property type="entry name" value="TIR"/>
    <property type="match status" value="1"/>
</dbReference>
<protein>
    <submittedName>
        <fullName evidence="2">Toll/interleukin-1 receptor domain-containing protein</fullName>
    </submittedName>
</protein>
<comment type="caution">
    <text evidence="2">The sequence shown here is derived from an EMBL/GenBank/DDBJ whole genome shotgun (WGS) entry which is preliminary data.</text>
</comment>
<dbReference type="Proteomes" id="UP001207918">
    <property type="component" value="Unassembled WGS sequence"/>
</dbReference>
<evidence type="ECO:0000313" key="3">
    <source>
        <dbReference type="Proteomes" id="UP001207918"/>
    </source>
</evidence>
<dbReference type="EMBL" id="JAGGJA010000006">
    <property type="protein sequence ID" value="MCW9707426.1"/>
    <property type="molecule type" value="Genomic_DNA"/>
</dbReference>
<evidence type="ECO:0000313" key="2">
    <source>
        <dbReference type="EMBL" id="MCW9707426.1"/>
    </source>
</evidence>
<dbReference type="InterPro" id="IPR035897">
    <property type="entry name" value="Toll_tir_struct_dom_sf"/>
</dbReference>
<reference evidence="2 3" key="1">
    <citation type="submission" date="2021-03" db="EMBL/GenBank/DDBJ databases">
        <title>Aliifodinibius sp. nov., a new bacterium isolated from saline soil.</title>
        <authorList>
            <person name="Galisteo C."/>
            <person name="De La Haba R."/>
            <person name="Sanchez-Porro C."/>
            <person name="Ventosa A."/>
        </authorList>
    </citation>
    <scope>NUCLEOTIDE SEQUENCE [LARGE SCALE GENOMIC DNA]</scope>
    <source>
        <strain evidence="2 3">1BSP15-2V2</strain>
    </source>
</reference>
<sequence>MSDIFISHASEDKGKLVRHLANKLEEENLSVWYDEHTLKPGDSLRKSIDDGLQKSKYGLIVLSPSFFGKHWPEWELNGLVQLQNSSEKNRIIPVWHNVDHKDVMQYSPALADIVAIKSDLGIDYIVKRILNVVKPEVSSLVHARSLLQDLGYSPPPPKDEWWLDVIEYDGSDSNIFDWAFHVGFLPKDPLKRGELLAKKAIQRKWQEIVIEENISQATNPESLIRVIDSIPGAFNLLKESINYTICYAPQLTIKGFEGPFKSQINELYEKDLERQSKQANSESGIALTTHGESPSCSLKFSLRHPNFGFYKPSFVTCQFVQGELMGPTPKIFDHFDYLVWLLSNDSNWLPSSIKQYLIDGFLDWNVWMWNGPPSRSPDYIKKSNVTGSLRKQIYTTAKEDSEFQLSDNSLKDIHERIGWSLELLEIDSAIEEISNQFIDGGFIESCIDEYRDRVTNK</sequence>
<name>A0ABT3PNI8_9BACT</name>
<proteinExistence type="predicted"/>
<accession>A0ABT3PNI8</accession>
<evidence type="ECO:0000259" key="1">
    <source>
        <dbReference type="PROSITE" id="PS50104"/>
    </source>
</evidence>
<organism evidence="2 3">
    <name type="scientific">Fodinibius salsisoli</name>
    <dbReference type="NCBI Taxonomy" id="2820877"/>
    <lineage>
        <taxon>Bacteria</taxon>
        <taxon>Pseudomonadati</taxon>
        <taxon>Balneolota</taxon>
        <taxon>Balneolia</taxon>
        <taxon>Balneolales</taxon>
        <taxon>Balneolaceae</taxon>
        <taxon>Fodinibius</taxon>
    </lineage>
</organism>
<dbReference type="SUPFAM" id="SSF52200">
    <property type="entry name" value="Toll/Interleukin receptor TIR domain"/>
    <property type="match status" value="1"/>
</dbReference>
<feature type="domain" description="TIR" evidence="1">
    <location>
        <begin position="1"/>
        <end position="133"/>
    </location>
</feature>
<dbReference type="Gene3D" id="3.40.50.10140">
    <property type="entry name" value="Toll/interleukin-1 receptor homology (TIR) domain"/>
    <property type="match status" value="1"/>
</dbReference>
<keyword evidence="3" id="KW-1185">Reference proteome</keyword>
<keyword evidence="2" id="KW-0675">Receptor</keyword>
<dbReference type="Pfam" id="PF13676">
    <property type="entry name" value="TIR_2"/>
    <property type="match status" value="1"/>
</dbReference>
<dbReference type="RefSeq" id="WP_265766208.1">
    <property type="nucleotide sequence ID" value="NZ_JAGGJA010000006.1"/>
</dbReference>
<gene>
    <name evidence="2" type="ORF">J6I44_11195</name>
</gene>
<dbReference type="PROSITE" id="PS50104">
    <property type="entry name" value="TIR"/>
    <property type="match status" value="1"/>
</dbReference>